<proteinExistence type="predicted"/>
<evidence type="ECO:0000313" key="3">
    <source>
        <dbReference type="Proteomes" id="UP000586067"/>
    </source>
</evidence>
<reference evidence="2 3" key="1">
    <citation type="submission" date="2020-04" db="EMBL/GenBank/DDBJ databases">
        <title>Marinomonas sp. M1K-6 isolated from the deep seawater of the Mariana Trench.</title>
        <authorList>
            <person name="Li Y."/>
        </authorList>
    </citation>
    <scope>NUCLEOTIDE SEQUENCE [LARGE SCALE GENOMIC DNA]</scope>
    <source>
        <strain evidence="2 3">M1K-6</strain>
    </source>
</reference>
<dbReference type="Proteomes" id="UP000586067">
    <property type="component" value="Unassembled WGS sequence"/>
</dbReference>
<protein>
    <submittedName>
        <fullName evidence="2">Phage tail protein</fullName>
    </submittedName>
</protein>
<gene>
    <name evidence="2" type="ORF">HGG82_07895</name>
</gene>
<dbReference type="Pfam" id="PF12571">
    <property type="entry name" value="Phage_tail_fib"/>
    <property type="match status" value="1"/>
</dbReference>
<evidence type="ECO:0000313" key="2">
    <source>
        <dbReference type="EMBL" id="NLQ17549.1"/>
    </source>
</evidence>
<organism evidence="2 3">
    <name type="scientific">Marinomonas profundi</name>
    <dbReference type="NCBI Taxonomy" id="2726122"/>
    <lineage>
        <taxon>Bacteria</taxon>
        <taxon>Pseudomonadati</taxon>
        <taxon>Pseudomonadota</taxon>
        <taxon>Gammaproteobacteria</taxon>
        <taxon>Oceanospirillales</taxon>
        <taxon>Oceanospirillaceae</taxon>
        <taxon>Marinomonas</taxon>
    </lineage>
</organism>
<feature type="domain" description="Phage tail fibre protein N-terminal" evidence="1">
    <location>
        <begin position="1"/>
        <end position="150"/>
    </location>
</feature>
<name>A0A847QXY5_9GAMM</name>
<dbReference type="EMBL" id="JABAEK010000006">
    <property type="protein sequence ID" value="NLQ17549.1"/>
    <property type="molecule type" value="Genomic_DNA"/>
</dbReference>
<accession>A0A847QXY5</accession>
<comment type="caution">
    <text evidence="2">The sequence shown here is derived from an EMBL/GenBank/DDBJ whole genome shotgun (WGS) entry which is preliminary data.</text>
</comment>
<dbReference type="RefSeq" id="WP_168824507.1">
    <property type="nucleotide sequence ID" value="NZ_CP073013.1"/>
</dbReference>
<keyword evidence="3" id="KW-1185">Reference proteome</keyword>
<dbReference type="AlphaFoldDB" id="A0A847QXY5"/>
<dbReference type="InterPro" id="IPR022225">
    <property type="entry name" value="Phage_tail_fibre_N"/>
</dbReference>
<sequence length="189" mass="20280">MAEIVSGTVTDAGARYIARKVAALEDVVITHFVLANVPGASETTTANPAAGLPAVSQRVGGNISVGAPRYNNDNAVTYSLVLGSDVGDFDFNFYGAVTDTGVLLAFQYLPVNRKRKGIGQVINRNLVVPFSNAKQMTGADLPIESWQYDYESEIEAMQMGVMQNSVATISALNSAIKNHERLLKLENKI</sequence>
<evidence type="ECO:0000259" key="1">
    <source>
        <dbReference type="Pfam" id="PF12571"/>
    </source>
</evidence>